<feature type="region of interest" description="Disordered" evidence="1">
    <location>
        <begin position="42"/>
        <end position="144"/>
    </location>
</feature>
<organism evidence="2">
    <name type="scientific">Aegilops tauschii</name>
    <name type="common">Tausch's goatgrass</name>
    <name type="synonym">Aegilops squarrosa</name>
    <dbReference type="NCBI Taxonomy" id="37682"/>
    <lineage>
        <taxon>Eukaryota</taxon>
        <taxon>Viridiplantae</taxon>
        <taxon>Streptophyta</taxon>
        <taxon>Embryophyta</taxon>
        <taxon>Tracheophyta</taxon>
        <taxon>Spermatophyta</taxon>
        <taxon>Magnoliopsida</taxon>
        <taxon>Liliopsida</taxon>
        <taxon>Poales</taxon>
        <taxon>Poaceae</taxon>
        <taxon>BOP clade</taxon>
        <taxon>Pooideae</taxon>
        <taxon>Triticodae</taxon>
        <taxon>Triticeae</taxon>
        <taxon>Triticinae</taxon>
        <taxon>Aegilops</taxon>
    </lineage>
</organism>
<dbReference type="EnsemblPlants" id="EMT31078">
    <property type="protein sequence ID" value="EMT31078"/>
    <property type="gene ID" value="F775_07005"/>
</dbReference>
<evidence type="ECO:0000256" key="1">
    <source>
        <dbReference type="SAM" id="MobiDB-lite"/>
    </source>
</evidence>
<name>M8CAC3_AEGTA</name>
<evidence type="ECO:0000313" key="2">
    <source>
        <dbReference type="EnsemblPlants" id="EMT31078"/>
    </source>
</evidence>
<reference evidence="2" key="1">
    <citation type="submission" date="2015-06" db="UniProtKB">
        <authorList>
            <consortium name="EnsemblPlants"/>
        </authorList>
    </citation>
    <scope>IDENTIFICATION</scope>
</reference>
<dbReference type="AlphaFoldDB" id="M8CAC3"/>
<protein>
    <submittedName>
        <fullName evidence="2">Uncharacterized protein</fullName>
    </submittedName>
</protein>
<accession>M8CAC3</accession>
<sequence>MAWSQICGGQRHRGMLLEQIYENYTAGLESTENSHRSRAAMHRTSHQSDQLTRPVCRQTSTEADHRSQLPLHRLCHGDIRKDDRRSGPPLLRPQASQKPGRFRRMAGVRATRGAEAGGTRPCASKPSAEGASPVGVAAAAAAAP</sequence>
<feature type="compositionally biased region" description="Polar residues" evidence="1">
    <location>
        <begin position="47"/>
        <end position="61"/>
    </location>
</feature>
<feature type="compositionally biased region" description="Low complexity" evidence="1">
    <location>
        <begin position="127"/>
        <end position="144"/>
    </location>
</feature>
<feature type="compositionally biased region" description="Basic and acidic residues" evidence="1">
    <location>
        <begin position="75"/>
        <end position="86"/>
    </location>
</feature>
<proteinExistence type="predicted"/>